<proteinExistence type="predicted"/>
<evidence type="ECO:0000313" key="3">
    <source>
        <dbReference type="Proteomes" id="UP001066276"/>
    </source>
</evidence>
<dbReference type="EMBL" id="JANPWB010000014">
    <property type="protein sequence ID" value="KAJ1097420.1"/>
    <property type="molecule type" value="Genomic_DNA"/>
</dbReference>
<evidence type="ECO:0000256" key="1">
    <source>
        <dbReference type="SAM" id="MobiDB-lite"/>
    </source>
</evidence>
<reference evidence="2" key="1">
    <citation type="journal article" date="2022" name="bioRxiv">
        <title>Sequencing and chromosome-scale assembly of the giantPleurodeles waltlgenome.</title>
        <authorList>
            <person name="Brown T."/>
            <person name="Elewa A."/>
            <person name="Iarovenko S."/>
            <person name="Subramanian E."/>
            <person name="Araus A.J."/>
            <person name="Petzold A."/>
            <person name="Susuki M."/>
            <person name="Suzuki K.-i.T."/>
            <person name="Hayashi T."/>
            <person name="Toyoda A."/>
            <person name="Oliveira C."/>
            <person name="Osipova E."/>
            <person name="Leigh N.D."/>
            <person name="Simon A."/>
            <person name="Yun M.H."/>
        </authorList>
    </citation>
    <scope>NUCLEOTIDE SEQUENCE</scope>
    <source>
        <strain evidence="2">20211129_DDA</strain>
        <tissue evidence="2">Liver</tissue>
    </source>
</reference>
<dbReference type="Proteomes" id="UP001066276">
    <property type="component" value="Chromosome 10"/>
</dbReference>
<sequence>MTATPCRGPEEQLRWQAVPVIVHSGSGECRAGVAITTLTSGTPAVADEEQGPPVPRLRWGAKPHVARR</sequence>
<feature type="compositionally biased region" description="Basic residues" evidence="1">
    <location>
        <begin position="59"/>
        <end position="68"/>
    </location>
</feature>
<comment type="caution">
    <text evidence="2">The sequence shown here is derived from an EMBL/GenBank/DDBJ whole genome shotgun (WGS) entry which is preliminary data.</text>
</comment>
<name>A0AAV7M3M9_PLEWA</name>
<protein>
    <submittedName>
        <fullName evidence="2">Uncharacterized protein</fullName>
    </submittedName>
</protein>
<feature type="region of interest" description="Disordered" evidence="1">
    <location>
        <begin position="43"/>
        <end position="68"/>
    </location>
</feature>
<organism evidence="2 3">
    <name type="scientific">Pleurodeles waltl</name>
    <name type="common">Iberian ribbed newt</name>
    <dbReference type="NCBI Taxonomy" id="8319"/>
    <lineage>
        <taxon>Eukaryota</taxon>
        <taxon>Metazoa</taxon>
        <taxon>Chordata</taxon>
        <taxon>Craniata</taxon>
        <taxon>Vertebrata</taxon>
        <taxon>Euteleostomi</taxon>
        <taxon>Amphibia</taxon>
        <taxon>Batrachia</taxon>
        <taxon>Caudata</taxon>
        <taxon>Salamandroidea</taxon>
        <taxon>Salamandridae</taxon>
        <taxon>Pleurodelinae</taxon>
        <taxon>Pleurodeles</taxon>
    </lineage>
</organism>
<accession>A0AAV7M3M9</accession>
<dbReference type="AlphaFoldDB" id="A0AAV7M3M9"/>
<gene>
    <name evidence="2" type="ORF">NDU88_002539</name>
</gene>
<evidence type="ECO:0000313" key="2">
    <source>
        <dbReference type="EMBL" id="KAJ1097420.1"/>
    </source>
</evidence>
<keyword evidence="3" id="KW-1185">Reference proteome</keyword>